<reference evidence="1" key="1">
    <citation type="submission" date="2018-06" db="EMBL/GenBank/DDBJ databases">
        <authorList>
            <person name="Zhirakovskaya E."/>
        </authorList>
    </citation>
    <scope>NUCLEOTIDE SEQUENCE</scope>
</reference>
<protein>
    <recommendedName>
        <fullName evidence="2">Glycosyltransferase subfamily 4-like N-terminal domain-containing protein</fullName>
    </recommendedName>
</protein>
<sequence length="401" mass="45749">MKNNKKLLMVFSVAPFPLRENGTSLRYLPIICRLNERFELDIIIINANGNNIEGLREYCSNYTIIDRPKKGKFALLEKLRMNIYRLFPWTCPYSFEYYGAKKVKNKIISVADKEYDAVIWVQNYLTFVPDIQKALNIKKVIVDFIDSPYLLMQRQLTQGGRVKLSQRYELWKMKRWERKIQADANQAIYISAIDAVAAGELEHGNNVTVIPNGVSIDDYTDETDINYDGKIIGYLGNMSYGPNVEAVIWMVKNILTKTVDESIKLVVIGKSPAKSILALAEDPRVIITGMVEDVWAYVNAVDIFVLPIFSGAGLKNKVLELMYAGKPVITTEIGNEGIYAVDGEHVFICETAEEFQQRIELLFDDERLSAEMGVKSREFVSSNFDWQAIINKYNLVVDKCL</sequence>
<evidence type="ECO:0008006" key="2">
    <source>
        <dbReference type="Google" id="ProtNLM"/>
    </source>
</evidence>
<dbReference type="CDD" id="cd03801">
    <property type="entry name" value="GT4_PimA-like"/>
    <property type="match status" value="1"/>
</dbReference>
<dbReference type="SUPFAM" id="SSF53756">
    <property type="entry name" value="UDP-Glycosyltransferase/glycogen phosphorylase"/>
    <property type="match status" value="1"/>
</dbReference>
<dbReference type="EMBL" id="UOFE01000031">
    <property type="protein sequence ID" value="VAW52947.1"/>
    <property type="molecule type" value="Genomic_DNA"/>
</dbReference>
<organism evidence="1">
    <name type="scientific">hydrothermal vent metagenome</name>
    <dbReference type="NCBI Taxonomy" id="652676"/>
    <lineage>
        <taxon>unclassified sequences</taxon>
        <taxon>metagenomes</taxon>
        <taxon>ecological metagenomes</taxon>
    </lineage>
</organism>
<gene>
    <name evidence="1" type="ORF">MNBD_GAMMA05-1886</name>
</gene>
<accession>A0A3B0WQG4</accession>
<dbReference type="PANTHER" id="PTHR12526">
    <property type="entry name" value="GLYCOSYLTRANSFERASE"/>
    <property type="match status" value="1"/>
</dbReference>
<name>A0A3B0WQG4_9ZZZZ</name>
<dbReference type="AlphaFoldDB" id="A0A3B0WQG4"/>
<dbReference type="Pfam" id="PF13692">
    <property type="entry name" value="Glyco_trans_1_4"/>
    <property type="match status" value="1"/>
</dbReference>
<proteinExistence type="predicted"/>
<dbReference type="PANTHER" id="PTHR12526:SF630">
    <property type="entry name" value="GLYCOSYLTRANSFERASE"/>
    <property type="match status" value="1"/>
</dbReference>
<evidence type="ECO:0000313" key="1">
    <source>
        <dbReference type="EMBL" id="VAW52947.1"/>
    </source>
</evidence>
<dbReference type="Gene3D" id="3.40.50.2000">
    <property type="entry name" value="Glycogen Phosphorylase B"/>
    <property type="match status" value="2"/>
</dbReference>